<evidence type="ECO:0000313" key="3">
    <source>
        <dbReference type="Proteomes" id="UP000799423"/>
    </source>
</evidence>
<dbReference type="EMBL" id="MU006310">
    <property type="protein sequence ID" value="KAF2849644.1"/>
    <property type="molecule type" value="Genomic_DNA"/>
</dbReference>
<organism evidence="2 3">
    <name type="scientific">Plenodomus tracheiphilus IPT5</name>
    <dbReference type="NCBI Taxonomy" id="1408161"/>
    <lineage>
        <taxon>Eukaryota</taxon>
        <taxon>Fungi</taxon>
        <taxon>Dikarya</taxon>
        <taxon>Ascomycota</taxon>
        <taxon>Pezizomycotina</taxon>
        <taxon>Dothideomycetes</taxon>
        <taxon>Pleosporomycetidae</taxon>
        <taxon>Pleosporales</taxon>
        <taxon>Pleosporineae</taxon>
        <taxon>Leptosphaeriaceae</taxon>
        <taxon>Plenodomus</taxon>
    </lineage>
</organism>
<name>A0A6A7B383_9PLEO</name>
<dbReference type="OrthoDB" id="3795517at2759"/>
<dbReference type="AlphaFoldDB" id="A0A6A7B383"/>
<proteinExistence type="predicted"/>
<evidence type="ECO:0000256" key="1">
    <source>
        <dbReference type="SAM" id="MobiDB-lite"/>
    </source>
</evidence>
<feature type="region of interest" description="Disordered" evidence="1">
    <location>
        <begin position="51"/>
        <end position="75"/>
    </location>
</feature>
<protein>
    <submittedName>
        <fullName evidence="2">Uncharacterized protein</fullName>
    </submittedName>
</protein>
<evidence type="ECO:0000313" key="2">
    <source>
        <dbReference type="EMBL" id="KAF2849644.1"/>
    </source>
</evidence>
<sequence length="671" mass="75598">MSYPWHVLNAQKDPYSQVPAFGDHGPVTVSSNQFVARTPDHYRRRTSPYKIARPNRNFPDTSEVQGQKPDSPRAPFLQDLPAHDYILPQGGPLNFTIAEIIVILPHWFRNGDLVVRFMNNGMSAGVHFLILDSHRQLNLPTEIQRERARGHISDAYRKTMRKIYPTWTKAKHVAPLGWNDRDLSVSHIVLDVMRKPGLSPVPSVVFKTLADELKKLPEGNDAGDLTRALTFAMNNQKDGGLGNQVDYLFPDDLHAILDRIGRTQLNLEQTDPYIIARYCNKLWEGRQERYEKQANMRKQQQGAEICRGVQIVIQQDQYQITQPPLPSDFQIQVDPQQAQNPFQTTKTEPSGSRIIQHGQHGRSQAFLQANLHTPTSMPTTPGISNGTGKPPVSMGVLVPEQNNIQEHRFPYGNPTRSDPEDIDLRMTAAITEWLAEHDRNAKEVAQQERINAITPFESLKIVSETQPGGQVEEDFEMMPEWQYNDIPEHEILAIVPQHGFFPPVPDVCRIQELDQAKEHRAAPHPTTHGNQLSTMEDMDAMLAPYQFPGKIGLLTPPKDNYPDDETRATSVIDLPEAGSTPAIDLAEPENDCWEPILENAPVLNNVTIAPSAERLVDRAEGDDLTDTSDLARAVRWARTLTVFGEDFVMGDLDIVIKAMNSSPEYIQILEV</sequence>
<accession>A0A6A7B383</accession>
<gene>
    <name evidence="2" type="ORF">T440DRAFT_398467</name>
</gene>
<dbReference type="Proteomes" id="UP000799423">
    <property type="component" value="Unassembled WGS sequence"/>
</dbReference>
<keyword evidence="3" id="KW-1185">Reference proteome</keyword>
<reference evidence="2" key="1">
    <citation type="submission" date="2020-01" db="EMBL/GenBank/DDBJ databases">
        <authorList>
            <consortium name="DOE Joint Genome Institute"/>
            <person name="Haridas S."/>
            <person name="Albert R."/>
            <person name="Binder M."/>
            <person name="Bloem J."/>
            <person name="Labutti K."/>
            <person name="Salamov A."/>
            <person name="Andreopoulos B."/>
            <person name="Baker S.E."/>
            <person name="Barry K."/>
            <person name="Bills G."/>
            <person name="Bluhm B.H."/>
            <person name="Cannon C."/>
            <person name="Castanera R."/>
            <person name="Culley D.E."/>
            <person name="Daum C."/>
            <person name="Ezra D."/>
            <person name="Gonzalez J.B."/>
            <person name="Henrissat B."/>
            <person name="Kuo A."/>
            <person name="Liang C."/>
            <person name="Lipzen A."/>
            <person name="Lutzoni F."/>
            <person name="Magnuson J."/>
            <person name="Mondo S."/>
            <person name="Nolan M."/>
            <person name="Ohm R."/>
            <person name="Pangilinan J."/>
            <person name="Park H.-J."/>
            <person name="Ramirez L."/>
            <person name="Alfaro M."/>
            <person name="Sun H."/>
            <person name="Tritt A."/>
            <person name="Yoshinaga Y."/>
            <person name="Zwiers L.-H."/>
            <person name="Turgeon B.G."/>
            <person name="Goodwin S.B."/>
            <person name="Spatafora J.W."/>
            <person name="Crous P.W."/>
            <person name="Grigoriev I.V."/>
        </authorList>
    </citation>
    <scope>NUCLEOTIDE SEQUENCE</scope>
    <source>
        <strain evidence="2">IPT5</strain>
    </source>
</reference>